<protein>
    <recommendedName>
        <fullName evidence="3">DUF1643 domain-containing protein</fullName>
    </recommendedName>
</protein>
<proteinExistence type="predicted"/>
<evidence type="ECO:0000313" key="2">
    <source>
        <dbReference type="Proteomes" id="UP000053681"/>
    </source>
</evidence>
<name>A0A0V8JNQ3_9BACI</name>
<dbReference type="RefSeq" id="WP_025908250.1">
    <property type="nucleotide sequence ID" value="NZ_KQ758636.1"/>
</dbReference>
<dbReference type="AlphaFoldDB" id="A0A0V8JNQ3"/>
<evidence type="ECO:0000313" key="1">
    <source>
        <dbReference type="EMBL" id="KSU88677.1"/>
    </source>
</evidence>
<sequence>MKREAIFDEEGIYQYSFKVAWSEKNDRTVTFILSSPMNTGTQQSEEELKKCMQLAQRWGFGSLEIVYLFSYQAEDETLLAKLSKQEAVGIGTNQYLTQAVNRAHLVIAAWGDKGEIHNRQEDICTSGKTPMYCFGMTDNGCPIAVEDASEGFELQRWSFSDNEKETKEVYSYIEEVNNQFSEPTFTEIKSFAQEEDPAAVIEEIIDIFR</sequence>
<dbReference type="EMBL" id="LNQP01000017">
    <property type="protein sequence ID" value="KSU88677.1"/>
    <property type="molecule type" value="Genomic_DNA"/>
</dbReference>
<organism evidence="1 2">
    <name type="scientific">Priestia veravalensis</name>
    <dbReference type="NCBI Taxonomy" id="1414648"/>
    <lineage>
        <taxon>Bacteria</taxon>
        <taxon>Bacillati</taxon>
        <taxon>Bacillota</taxon>
        <taxon>Bacilli</taxon>
        <taxon>Bacillales</taxon>
        <taxon>Bacillaceae</taxon>
        <taxon>Priestia</taxon>
    </lineage>
</organism>
<keyword evidence="2" id="KW-1185">Reference proteome</keyword>
<dbReference type="InterPro" id="IPR012441">
    <property type="entry name" value="DUF1643"/>
</dbReference>
<evidence type="ECO:0008006" key="3">
    <source>
        <dbReference type="Google" id="ProtNLM"/>
    </source>
</evidence>
<accession>A0A0V8JNQ3</accession>
<comment type="caution">
    <text evidence="1">The sequence shown here is derived from an EMBL/GenBank/DDBJ whole genome shotgun (WGS) entry which is preliminary data.</text>
</comment>
<dbReference type="Proteomes" id="UP000053681">
    <property type="component" value="Unassembled WGS sequence"/>
</dbReference>
<reference evidence="1 2" key="1">
    <citation type="submission" date="2015-11" db="EMBL/GenBank/DDBJ databases">
        <title>Bacillus caseinolyticus sp nov.</title>
        <authorList>
            <person name="Dastager S.G."/>
            <person name="Mawlankar R."/>
        </authorList>
    </citation>
    <scope>NUCLEOTIDE SEQUENCE [LARGE SCALE GENOMIC DNA]</scope>
    <source>
        <strain evidence="1 2">SGD-V-76</strain>
    </source>
</reference>
<dbReference type="Pfam" id="PF07799">
    <property type="entry name" value="DUF1643"/>
    <property type="match status" value="1"/>
</dbReference>
<gene>
    <name evidence="1" type="ORF">AS180_06755</name>
</gene>